<dbReference type="Pfam" id="PF13637">
    <property type="entry name" value="Ank_4"/>
    <property type="match status" value="1"/>
</dbReference>
<dbReference type="AlphaFoldDB" id="B3RMV2"/>
<dbReference type="PhylomeDB" id="B3RMV2"/>
<dbReference type="InterPro" id="IPR050776">
    <property type="entry name" value="Ank_Repeat/CDKN_Inhibitor"/>
</dbReference>
<dbReference type="InParanoid" id="B3RMV2"/>
<protein>
    <submittedName>
        <fullName evidence="4">Uncharacterized protein</fullName>
    </submittedName>
</protein>
<feature type="repeat" description="ANK" evidence="3">
    <location>
        <begin position="78"/>
        <end position="108"/>
    </location>
</feature>
<dbReference type="HOGENOM" id="CLU_000134_45_2_1"/>
<evidence type="ECO:0000256" key="3">
    <source>
        <dbReference type="PROSITE-ProRule" id="PRU00023"/>
    </source>
</evidence>
<gene>
    <name evidence="4" type="ORF">TRIADDRAFT_21522</name>
</gene>
<dbReference type="SUPFAM" id="SSF48403">
    <property type="entry name" value="Ankyrin repeat"/>
    <property type="match status" value="1"/>
</dbReference>
<dbReference type="InterPro" id="IPR036770">
    <property type="entry name" value="Ankyrin_rpt-contain_sf"/>
</dbReference>
<dbReference type="InterPro" id="IPR002110">
    <property type="entry name" value="Ankyrin_rpt"/>
</dbReference>
<dbReference type="Pfam" id="PF12796">
    <property type="entry name" value="Ank_2"/>
    <property type="match status" value="1"/>
</dbReference>
<dbReference type="SMART" id="SM00248">
    <property type="entry name" value="ANK"/>
    <property type="match status" value="2"/>
</dbReference>
<feature type="repeat" description="ANK" evidence="3">
    <location>
        <begin position="1"/>
        <end position="28"/>
    </location>
</feature>
<dbReference type="EMBL" id="DS985242">
    <property type="protein sequence ID" value="EDV27915.1"/>
    <property type="molecule type" value="Genomic_DNA"/>
</dbReference>
<evidence type="ECO:0000256" key="2">
    <source>
        <dbReference type="ARBA" id="ARBA00023043"/>
    </source>
</evidence>
<dbReference type="OrthoDB" id="6514969at2759"/>
<dbReference type="PANTHER" id="PTHR24201">
    <property type="entry name" value="ANK_REP_REGION DOMAIN-CONTAINING PROTEIN"/>
    <property type="match status" value="1"/>
</dbReference>
<dbReference type="GeneID" id="6750964"/>
<proteinExistence type="predicted"/>
<organism evidence="4 5">
    <name type="scientific">Trichoplax adhaerens</name>
    <name type="common">Trichoplax reptans</name>
    <dbReference type="NCBI Taxonomy" id="10228"/>
    <lineage>
        <taxon>Eukaryota</taxon>
        <taxon>Metazoa</taxon>
        <taxon>Placozoa</taxon>
        <taxon>Uniplacotomia</taxon>
        <taxon>Trichoplacea</taxon>
        <taxon>Trichoplacidae</taxon>
        <taxon>Trichoplax</taxon>
    </lineage>
</organism>
<accession>B3RMV2</accession>
<evidence type="ECO:0000256" key="1">
    <source>
        <dbReference type="ARBA" id="ARBA00022737"/>
    </source>
</evidence>
<dbReference type="KEGG" id="tad:TRIADDRAFT_21522"/>
<keyword evidence="1" id="KW-0677">Repeat</keyword>
<evidence type="ECO:0000313" key="5">
    <source>
        <dbReference type="Proteomes" id="UP000009022"/>
    </source>
</evidence>
<keyword evidence="5" id="KW-1185">Reference proteome</keyword>
<sequence length="108" mass="12295">MHIAAIKGYINIGQILAGHGCRLNIRDVNHMTPLHRAALYNRVDFIKFLIKKVIYGRIQCVQIICEMAPKLINSQNKRGRTPLHFAVIGGHKDIVLYFLKQGSNLDCR</sequence>
<reference evidence="4 5" key="1">
    <citation type="journal article" date="2008" name="Nature">
        <title>The Trichoplax genome and the nature of placozoans.</title>
        <authorList>
            <person name="Srivastava M."/>
            <person name="Begovic E."/>
            <person name="Chapman J."/>
            <person name="Putnam N.H."/>
            <person name="Hellsten U."/>
            <person name="Kawashima T."/>
            <person name="Kuo A."/>
            <person name="Mitros T."/>
            <person name="Salamov A."/>
            <person name="Carpenter M.L."/>
            <person name="Signorovitch A.Y."/>
            <person name="Moreno M.A."/>
            <person name="Kamm K."/>
            <person name="Grimwood J."/>
            <person name="Schmutz J."/>
            <person name="Shapiro H."/>
            <person name="Grigoriev I.V."/>
            <person name="Buss L.W."/>
            <person name="Schierwater B."/>
            <person name="Dellaporta S.L."/>
            <person name="Rokhsar D.S."/>
        </authorList>
    </citation>
    <scope>NUCLEOTIDE SEQUENCE [LARGE SCALE GENOMIC DNA]</scope>
    <source>
        <strain evidence="4 5">Grell-BS-1999</strain>
    </source>
</reference>
<dbReference type="PROSITE" id="PS50088">
    <property type="entry name" value="ANK_REPEAT"/>
    <property type="match status" value="2"/>
</dbReference>
<dbReference type="PROSITE" id="PS50297">
    <property type="entry name" value="ANK_REP_REGION"/>
    <property type="match status" value="1"/>
</dbReference>
<keyword evidence="2 3" id="KW-0040">ANK repeat</keyword>
<dbReference type="PANTHER" id="PTHR24201:SF16">
    <property type="entry name" value="ANKYRIN-1-LIKE-RELATED"/>
    <property type="match status" value="1"/>
</dbReference>
<dbReference type="Gene3D" id="1.25.40.20">
    <property type="entry name" value="Ankyrin repeat-containing domain"/>
    <property type="match status" value="2"/>
</dbReference>
<dbReference type="STRING" id="10228.B3RMV2"/>
<name>B3RMV2_TRIAD</name>
<dbReference type="RefSeq" id="XP_002109749.1">
    <property type="nucleotide sequence ID" value="XM_002109713.1"/>
</dbReference>
<evidence type="ECO:0000313" key="4">
    <source>
        <dbReference type="EMBL" id="EDV27915.1"/>
    </source>
</evidence>
<dbReference type="CTD" id="6750964"/>
<dbReference type="Proteomes" id="UP000009022">
    <property type="component" value="Unassembled WGS sequence"/>
</dbReference>